<dbReference type="InterPro" id="IPR020845">
    <property type="entry name" value="AMP-binding_CS"/>
</dbReference>
<keyword evidence="1" id="KW-0596">Phosphopantetheine</keyword>
<dbReference type="InterPro" id="IPR051414">
    <property type="entry name" value="Adenylate-forming_Reductase"/>
</dbReference>
<dbReference type="InterPro" id="IPR000873">
    <property type="entry name" value="AMP-dep_synth/lig_dom"/>
</dbReference>
<sequence>MPVVPDISQDLLVNIIEYKAQWLTGHTFMRYPAVNWKEDGYRTLTWGQYSDTINKVAHWLDEKLGELPQGQTVAYLGPSDARYSIILPAVIKTNRKILIPDGRVTREGMLNLIHSSECQVWIYPEDDDHQTCELGIQDMGLKLQAFPPLDWCLDSNGHERYPYQKKYEEGKNDEIVIIHTSGTTGLPKPIRLTNAYLSTLTSFRFLSRKYWPRGITYDAFIGKTMLSGCPPQWIGGQMAHIYAPVFLDCSSIMPPPNEFGLPPANFTRIVQANVVEGILSPPHTITQLYHDPDTLPLLKSLDYICYAGAPLDLAIGDDLCEHTRLMSIMGATETGPQVSTSPLNKSLWRTYSFAPENGHRMERIPGSGIARDGSDDLHELVIERRPDVENIFQCAFFNPAHKYLSRIEVKELYAPVTDLDGQTRWAFAARKDDLTKLTWLAKFHAHDIETRVQQYAENVSHVLVGGEGRPTPYVIVEPKDDTLDENAREALLDELYSHVVTRVNEKDIEEITIPKETVIITKKGKPLQKTAKQTLARKEIEKDYETEIEEAYERLRKARSR</sequence>
<dbReference type="PROSITE" id="PS00455">
    <property type="entry name" value="AMP_BINDING"/>
    <property type="match status" value="1"/>
</dbReference>
<name>A0A1Y1ZVN0_9PLEO</name>
<feature type="domain" description="AMP-dependent synthetase/ligase" evidence="3">
    <location>
        <begin position="28"/>
        <end position="343"/>
    </location>
</feature>
<proteinExistence type="predicted"/>
<evidence type="ECO:0000256" key="1">
    <source>
        <dbReference type="ARBA" id="ARBA00022450"/>
    </source>
</evidence>
<comment type="caution">
    <text evidence="4">The sequence shown here is derived from an EMBL/GenBank/DDBJ whole genome shotgun (WGS) entry which is preliminary data.</text>
</comment>
<dbReference type="Proteomes" id="UP000193144">
    <property type="component" value="Unassembled WGS sequence"/>
</dbReference>
<dbReference type="EMBL" id="MCFA01000034">
    <property type="protein sequence ID" value="ORY14274.1"/>
    <property type="molecule type" value="Genomic_DNA"/>
</dbReference>
<dbReference type="InterPro" id="IPR042099">
    <property type="entry name" value="ANL_N_sf"/>
</dbReference>
<evidence type="ECO:0000259" key="3">
    <source>
        <dbReference type="Pfam" id="PF00501"/>
    </source>
</evidence>
<dbReference type="Gene3D" id="3.40.50.12780">
    <property type="entry name" value="N-terminal domain of ligase-like"/>
    <property type="match status" value="1"/>
</dbReference>
<dbReference type="PANTHER" id="PTHR43439:SF2">
    <property type="entry name" value="ENZYME, PUTATIVE (JCVI)-RELATED"/>
    <property type="match status" value="1"/>
</dbReference>
<evidence type="ECO:0000313" key="4">
    <source>
        <dbReference type="EMBL" id="ORY14274.1"/>
    </source>
</evidence>
<dbReference type="SUPFAM" id="SSF56801">
    <property type="entry name" value="Acetyl-CoA synthetase-like"/>
    <property type="match status" value="1"/>
</dbReference>
<keyword evidence="5" id="KW-1185">Reference proteome</keyword>
<evidence type="ECO:0000256" key="2">
    <source>
        <dbReference type="ARBA" id="ARBA00022553"/>
    </source>
</evidence>
<gene>
    <name evidence="4" type="ORF">BCR34DRAFT_479781</name>
</gene>
<accession>A0A1Y1ZVN0</accession>
<dbReference type="OrthoDB" id="429813at2759"/>
<dbReference type="Pfam" id="PF00501">
    <property type="entry name" value="AMP-binding"/>
    <property type="match status" value="1"/>
</dbReference>
<dbReference type="PANTHER" id="PTHR43439">
    <property type="entry name" value="PHENYLACETATE-COENZYME A LIGASE"/>
    <property type="match status" value="1"/>
</dbReference>
<dbReference type="AlphaFoldDB" id="A0A1Y1ZVN0"/>
<reference evidence="4 5" key="1">
    <citation type="submission" date="2016-07" db="EMBL/GenBank/DDBJ databases">
        <title>Pervasive Adenine N6-methylation of Active Genes in Fungi.</title>
        <authorList>
            <consortium name="DOE Joint Genome Institute"/>
            <person name="Mondo S.J."/>
            <person name="Dannebaum R.O."/>
            <person name="Kuo R.C."/>
            <person name="Labutti K."/>
            <person name="Haridas S."/>
            <person name="Kuo A."/>
            <person name="Salamov A."/>
            <person name="Ahrendt S.R."/>
            <person name="Lipzen A."/>
            <person name="Sullivan W."/>
            <person name="Andreopoulos W.B."/>
            <person name="Clum A."/>
            <person name="Lindquist E."/>
            <person name="Daum C."/>
            <person name="Ramamoorthy G.K."/>
            <person name="Gryganskyi A."/>
            <person name="Culley D."/>
            <person name="Magnuson J.K."/>
            <person name="James T.Y."/>
            <person name="O'Malley M.A."/>
            <person name="Stajich J.E."/>
            <person name="Spatafora J.W."/>
            <person name="Visel A."/>
            <person name="Grigoriev I.V."/>
        </authorList>
    </citation>
    <scope>NUCLEOTIDE SEQUENCE [LARGE SCALE GENOMIC DNA]</scope>
    <source>
        <strain evidence="4 5">CBS 115471</strain>
    </source>
</reference>
<evidence type="ECO:0000313" key="5">
    <source>
        <dbReference type="Proteomes" id="UP000193144"/>
    </source>
</evidence>
<dbReference type="STRING" id="1231657.A0A1Y1ZVN0"/>
<keyword evidence="2" id="KW-0597">Phosphoprotein</keyword>
<organism evidence="4 5">
    <name type="scientific">Clohesyomyces aquaticus</name>
    <dbReference type="NCBI Taxonomy" id="1231657"/>
    <lineage>
        <taxon>Eukaryota</taxon>
        <taxon>Fungi</taxon>
        <taxon>Dikarya</taxon>
        <taxon>Ascomycota</taxon>
        <taxon>Pezizomycotina</taxon>
        <taxon>Dothideomycetes</taxon>
        <taxon>Pleosporomycetidae</taxon>
        <taxon>Pleosporales</taxon>
        <taxon>Lindgomycetaceae</taxon>
        <taxon>Clohesyomyces</taxon>
    </lineage>
</organism>
<dbReference type="Pfam" id="PF23562">
    <property type="entry name" value="AMP-binding_C_3"/>
    <property type="match status" value="1"/>
</dbReference>
<protein>
    <recommendedName>
        <fullName evidence="3">AMP-dependent synthetase/ligase domain-containing protein</fullName>
    </recommendedName>
</protein>